<evidence type="ECO:0000256" key="15">
    <source>
        <dbReference type="ARBA" id="ARBA00041187"/>
    </source>
</evidence>
<dbReference type="PROSITE" id="PS50893">
    <property type="entry name" value="ABC_TRANSPORTER_2"/>
    <property type="match status" value="2"/>
</dbReference>
<evidence type="ECO:0000256" key="10">
    <source>
        <dbReference type="ARBA" id="ARBA00022967"/>
    </source>
</evidence>
<dbReference type="NCBIfam" id="NF007739">
    <property type="entry name" value="PRK10419.1"/>
    <property type="match status" value="2"/>
</dbReference>
<dbReference type="GO" id="GO:0005886">
    <property type="term" value="C:plasma membrane"/>
    <property type="evidence" value="ECO:0007669"/>
    <property type="project" value="UniProtKB-SubCell"/>
</dbReference>
<dbReference type="GO" id="GO:0016887">
    <property type="term" value="F:ATP hydrolysis activity"/>
    <property type="evidence" value="ECO:0007669"/>
    <property type="project" value="InterPro"/>
</dbReference>
<dbReference type="EC" id="7.4.2.10" evidence="14"/>
<dbReference type="FunFam" id="3.40.50.300:FF:000016">
    <property type="entry name" value="Oligopeptide ABC transporter ATP-binding component"/>
    <property type="match status" value="2"/>
</dbReference>
<evidence type="ECO:0000256" key="9">
    <source>
        <dbReference type="ARBA" id="ARBA00022840"/>
    </source>
</evidence>
<evidence type="ECO:0000256" key="2">
    <source>
        <dbReference type="ARBA" id="ARBA00011469"/>
    </source>
</evidence>
<evidence type="ECO:0000256" key="3">
    <source>
        <dbReference type="ARBA" id="ARBA00022448"/>
    </source>
</evidence>
<gene>
    <name evidence="18" type="ORF">AGR4C_pa60010</name>
</gene>
<dbReference type="GO" id="GO:0015833">
    <property type="term" value="P:peptide transport"/>
    <property type="evidence" value="ECO:0007669"/>
    <property type="project" value="InterPro"/>
</dbReference>
<keyword evidence="11" id="KW-0472">Membrane</keyword>
<dbReference type="PANTHER" id="PTHR43776:SF15">
    <property type="entry name" value="GLUTATHIONE IMPORT ATP-BINDING PROTEIN GSIA"/>
    <property type="match status" value="1"/>
</dbReference>
<keyword evidence="8 18" id="KW-0378">Hydrolase</keyword>
<dbReference type="GO" id="GO:0005524">
    <property type="term" value="F:ATP binding"/>
    <property type="evidence" value="ECO:0007669"/>
    <property type="project" value="UniProtKB-KW"/>
</dbReference>
<feature type="domain" description="ABC transporter" evidence="17">
    <location>
        <begin position="300"/>
        <end position="550"/>
    </location>
</feature>
<dbReference type="InterPro" id="IPR027417">
    <property type="entry name" value="P-loop_NTPase"/>
</dbReference>
<dbReference type="SMART" id="SM00382">
    <property type="entry name" value="AAA"/>
    <property type="match status" value="2"/>
</dbReference>
<comment type="subcellular location">
    <subcellularLocation>
        <location evidence="1">Cell inner membrane</location>
        <topology evidence="1">Peripheral membrane protein</topology>
    </subcellularLocation>
</comment>
<reference evidence="18 19" key="1">
    <citation type="submission" date="2016-01" db="EMBL/GenBank/DDBJ databases">
        <authorList>
            <person name="Oliw E.H."/>
        </authorList>
    </citation>
    <scope>NUCLEOTIDE SEQUENCE [LARGE SCALE GENOMIC DNA]</scope>
    <source>
        <strain evidence="18 19">Kerr 14</strain>
    </source>
</reference>
<dbReference type="GO" id="GO:0055085">
    <property type="term" value="P:transmembrane transport"/>
    <property type="evidence" value="ECO:0007669"/>
    <property type="project" value="UniProtKB-ARBA"/>
</dbReference>
<keyword evidence="9 18" id="KW-0067">ATP-binding</keyword>
<sequence length="603" mass="65967">MSTNSHKQPAVLEVEDLQIGFGKRDVVKNVSFNLFPKETLALCGESGSGKSVTALSIIRLLPEFASIRGRISLCGKDVLSLRERDLEDIRGQLASVIFQEPMTSLNPVFTAGFQISEALMRHRGLSQVDAEAEAIRLLERVRIPDSRRRFHQYPHTLSGGMRQRVMIAMALACKPRLLIADEPTTALDVTVQAEILALLAELQQETGAAILFITHDMGVVAQIADRVVMMRHGEIVEDRTTSEIFVSPQHAYTRQLLTAVPRLGDMRGEPAPRPFGNTSVAPVDEMIAKSPVKPDGVSSLAVKNLSTRFVVHGGLLGRTVGHVHAVENVSFSVGPGETLSLVGESGCGKSTTGRTIMGLIKPTSGEIFIDGANVSGGGKDVLQQARRKVQMVFQDPYGSLDPRQTIGSAIAEPMLVNQLASRSDVLDRTSVLLQQVGLDPDHIGRYPHQFSGGQRQRISIARALALGPKIIIADEAVSALDVSVKAQIVDLLIKLQEELGLSYLFISHDMAIVERVSHKIAVMFQGRIVEYGPRAAVIDNPQHPYTRRLLDSVPIPDPKSRRRFTLDSNVDELKSPIRSIGFIPVEQKFRTVGADHFVEIVDR</sequence>
<dbReference type="PROSITE" id="PS00211">
    <property type="entry name" value="ABC_TRANSPORTER_1"/>
    <property type="match status" value="2"/>
</dbReference>
<dbReference type="Pfam" id="PF00005">
    <property type="entry name" value="ABC_tran"/>
    <property type="match status" value="2"/>
</dbReference>
<dbReference type="InterPro" id="IPR003439">
    <property type="entry name" value="ABC_transporter-like_ATP-bd"/>
</dbReference>
<feature type="domain" description="ABC transporter" evidence="17">
    <location>
        <begin position="12"/>
        <end position="257"/>
    </location>
</feature>
<evidence type="ECO:0000256" key="12">
    <source>
        <dbReference type="ARBA" id="ARBA00037530"/>
    </source>
</evidence>
<keyword evidence="5" id="KW-0997">Cell inner membrane</keyword>
<comment type="similarity">
    <text evidence="13">Belongs to the ABC transporter superfamily. Glutathione importer (TC 3.A.1.5.11) family.</text>
</comment>
<evidence type="ECO:0000256" key="8">
    <source>
        <dbReference type="ARBA" id="ARBA00022801"/>
    </source>
</evidence>
<keyword evidence="10" id="KW-1278">Translocase</keyword>
<evidence type="ECO:0000256" key="5">
    <source>
        <dbReference type="ARBA" id="ARBA00022519"/>
    </source>
</evidence>
<evidence type="ECO:0000256" key="11">
    <source>
        <dbReference type="ARBA" id="ARBA00023136"/>
    </source>
</evidence>
<organism evidence="18 19">
    <name type="scientific">Agrobacterium tumefaciens str. Kerr 14</name>
    <dbReference type="NCBI Taxonomy" id="1183424"/>
    <lineage>
        <taxon>Bacteria</taxon>
        <taxon>Pseudomonadati</taxon>
        <taxon>Pseudomonadota</taxon>
        <taxon>Alphaproteobacteria</taxon>
        <taxon>Hyphomicrobiales</taxon>
        <taxon>Rhizobiaceae</taxon>
        <taxon>Rhizobium/Agrobacterium group</taxon>
        <taxon>Agrobacterium</taxon>
        <taxon>Agrobacterium tumefaciens complex</taxon>
    </lineage>
</organism>
<dbReference type="RefSeq" id="WP_080867597.1">
    <property type="nucleotide sequence ID" value="NZ_LT009732.1"/>
</dbReference>
<evidence type="ECO:0000313" key="18">
    <source>
        <dbReference type="EMBL" id="CUX65732.1"/>
    </source>
</evidence>
<dbReference type="NCBIfam" id="NF008453">
    <property type="entry name" value="PRK11308.1"/>
    <property type="match status" value="2"/>
</dbReference>
<dbReference type="Proteomes" id="UP000191897">
    <property type="component" value="Unassembled WGS sequence"/>
</dbReference>
<evidence type="ECO:0000256" key="4">
    <source>
        <dbReference type="ARBA" id="ARBA00022475"/>
    </source>
</evidence>
<name>A0A1S7SB44_AGRTU</name>
<evidence type="ECO:0000259" key="17">
    <source>
        <dbReference type="PROSITE" id="PS50893"/>
    </source>
</evidence>
<dbReference type="InterPro" id="IPR003593">
    <property type="entry name" value="AAA+_ATPase"/>
</dbReference>
<comment type="catalytic activity">
    <reaction evidence="16">
        <text>glutathione(out) + ATP + H2O = glutathione(in) + ADP + phosphate + H(+)</text>
        <dbReference type="Rhea" id="RHEA:29791"/>
        <dbReference type="ChEBI" id="CHEBI:15377"/>
        <dbReference type="ChEBI" id="CHEBI:15378"/>
        <dbReference type="ChEBI" id="CHEBI:30616"/>
        <dbReference type="ChEBI" id="CHEBI:43474"/>
        <dbReference type="ChEBI" id="CHEBI:57925"/>
        <dbReference type="ChEBI" id="CHEBI:456216"/>
        <dbReference type="EC" id="7.4.2.10"/>
    </reaction>
</comment>
<evidence type="ECO:0000256" key="16">
    <source>
        <dbReference type="ARBA" id="ARBA00047640"/>
    </source>
</evidence>
<accession>A0A1S7SB44</accession>
<keyword evidence="4" id="KW-1003">Cell membrane</keyword>
<dbReference type="AlphaFoldDB" id="A0A1S7SB44"/>
<proteinExistence type="inferred from homology"/>
<dbReference type="SUPFAM" id="SSF52540">
    <property type="entry name" value="P-loop containing nucleoside triphosphate hydrolases"/>
    <property type="match status" value="2"/>
</dbReference>
<evidence type="ECO:0000256" key="14">
    <source>
        <dbReference type="ARBA" id="ARBA00039050"/>
    </source>
</evidence>
<evidence type="ECO:0000256" key="1">
    <source>
        <dbReference type="ARBA" id="ARBA00004417"/>
    </source>
</evidence>
<comment type="function">
    <text evidence="12">Part of the ABC transporter complex GsiABCD involved in glutathione import. Responsible for energy coupling to the transport system.</text>
</comment>
<evidence type="ECO:0000256" key="6">
    <source>
        <dbReference type="ARBA" id="ARBA00022737"/>
    </source>
</evidence>
<protein>
    <recommendedName>
        <fullName evidence="15">Glutathione import ATP-binding protein GsiA</fullName>
        <ecNumber evidence="14">7.4.2.10</ecNumber>
    </recommendedName>
</protein>
<dbReference type="InterPro" id="IPR017871">
    <property type="entry name" value="ABC_transporter-like_CS"/>
</dbReference>
<evidence type="ECO:0000313" key="19">
    <source>
        <dbReference type="Proteomes" id="UP000191897"/>
    </source>
</evidence>
<evidence type="ECO:0000256" key="7">
    <source>
        <dbReference type="ARBA" id="ARBA00022741"/>
    </source>
</evidence>
<comment type="subunit">
    <text evidence="2">The complex is composed of two ATP-binding proteins (GsiA), two transmembrane proteins (GsiC and GsiD) and a solute-binding protein (GsiB).</text>
</comment>
<dbReference type="EMBL" id="FBWC01000037">
    <property type="protein sequence ID" value="CUX65732.1"/>
    <property type="molecule type" value="Genomic_DNA"/>
</dbReference>
<dbReference type="InterPro" id="IPR050319">
    <property type="entry name" value="ABC_transp_ATP-bind"/>
</dbReference>
<keyword evidence="7" id="KW-0547">Nucleotide-binding</keyword>
<dbReference type="InterPro" id="IPR013563">
    <property type="entry name" value="Oligopep_ABC_C"/>
</dbReference>
<keyword evidence="3" id="KW-0813">Transport</keyword>
<dbReference type="Gene3D" id="3.40.50.300">
    <property type="entry name" value="P-loop containing nucleotide triphosphate hydrolases"/>
    <property type="match status" value="2"/>
</dbReference>
<evidence type="ECO:0000256" key="13">
    <source>
        <dbReference type="ARBA" id="ARBA00038416"/>
    </source>
</evidence>
<dbReference type="CDD" id="cd03257">
    <property type="entry name" value="ABC_NikE_OppD_transporters"/>
    <property type="match status" value="2"/>
</dbReference>
<keyword evidence="6" id="KW-0677">Repeat</keyword>
<dbReference type="Pfam" id="PF08352">
    <property type="entry name" value="oligo_HPY"/>
    <property type="match status" value="2"/>
</dbReference>
<dbReference type="PANTHER" id="PTHR43776">
    <property type="entry name" value="TRANSPORT ATP-BINDING PROTEIN"/>
    <property type="match status" value="1"/>
</dbReference>